<accession>A0ABY4RE31</accession>
<evidence type="ECO:0000313" key="1">
    <source>
        <dbReference type="EMBL" id="UQZ80862.1"/>
    </source>
</evidence>
<dbReference type="EMBL" id="CP027059">
    <property type="protein sequence ID" value="UQZ80862.1"/>
    <property type="molecule type" value="Genomic_DNA"/>
</dbReference>
<protein>
    <recommendedName>
        <fullName evidence="3">Transcription regulator HTH AraC- type ligand binding domain-containing protein</fullName>
    </recommendedName>
</protein>
<organism evidence="1 2">
    <name type="scientific">Paenibacillus konkukensis</name>
    <dbReference type="NCBI Taxonomy" id="2020716"/>
    <lineage>
        <taxon>Bacteria</taxon>
        <taxon>Bacillati</taxon>
        <taxon>Bacillota</taxon>
        <taxon>Bacilli</taxon>
        <taxon>Bacillales</taxon>
        <taxon>Paenibacillaceae</taxon>
        <taxon>Paenibacillus</taxon>
    </lineage>
</organism>
<dbReference type="Proteomes" id="UP001057134">
    <property type="component" value="Chromosome"/>
</dbReference>
<sequence>MEQTADFHHNFNRFFDSLGLQRRHTGRTETMPIAPKLGEGAIYRYVPRCDMELIVSDYTLHQDHTLQLQTDSPMVELSYCFQGERTAHITGERYEYAQDSCILQFVDSAEARFEFGAGVPFSMVGIGIPAATFHHFIDGADRGRTLDFGRITGGGSYRMFSGPIEPTPAVVLRRLLQAVSAGRLGTSNWRSAYWSCYRRRSAAFCSTAKRRRKPRV</sequence>
<dbReference type="RefSeq" id="WP_349655182.1">
    <property type="nucleotide sequence ID" value="NZ_CP027059.1"/>
</dbReference>
<proteinExistence type="predicted"/>
<name>A0ABY4RE31_9BACL</name>
<reference evidence="1" key="1">
    <citation type="submission" date="2018-02" db="EMBL/GenBank/DDBJ databases">
        <authorList>
            <person name="Kim S.-K."/>
            <person name="Jung H.-I."/>
            <person name="Lee S.-W."/>
        </authorList>
    </citation>
    <scope>NUCLEOTIDE SEQUENCE</scope>
    <source>
        <strain evidence="1">SK3146</strain>
    </source>
</reference>
<reference evidence="1" key="2">
    <citation type="journal article" date="2021" name="J Anim Sci Technol">
        <title>Complete genome sequence of Paenibacillus konkukensis sp. nov. SK3146 as a potential probiotic strain.</title>
        <authorList>
            <person name="Jung H.I."/>
            <person name="Park S."/>
            <person name="Niu K.M."/>
            <person name="Lee S.W."/>
            <person name="Kothari D."/>
            <person name="Yi K.J."/>
            <person name="Kim S.K."/>
        </authorList>
    </citation>
    <scope>NUCLEOTIDE SEQUENCE</scope>
    <source>
        <strain evidence="1">SK3146</strain>
    </source>
</reference>
<keyword evidence="2" id="KW-1185">Reference proteome</keyword>
<gene>
    <name evidence="1" type="ORF">SK3146_00018</name>
</gene>
<evidence type="ECO:0008006" key="3">
    <source>
        <dbReference type="Google" id="ProtNLM"/>
    </source>
</evidence>
<evidence type="ECO:0000313" key="2">
    <source>
        <dbReference type="Proteomes" id="UP001057134"/>
    </source>
</evidence>